<sequence length="159" mass="18701">MSESESSEGSDAESVISEFEISDDEEILLLALPQMNNKEFMEHFRVSRNIAVEISERFAHSEYFHYQSGGNSKISGYDQCLIFLWFIGHQTASFKDVADRFDISISSLHRIINRFAYFLSNLSPLIIKWPNEDEKREIENEFRQKGVSRSYWCDRWESH</sequence>
<name>A0AAV8V533_9CUCU</name>
<evidence type="ECO:0008006" key="3">
    <source>
        <dbReference type="Google" id="ProtNLM"/>
    </source>
</evidence>
<evidence type="ECO:0000313" key="1">
    <source>
        <dbReference type="EMBL" id="KAJ8909232.1"/>
    </source>
</evidence>
<gene>
    <name evidence="1" type="ORF">NQ315_002068</name>
</gene>
<comment type="caution">
    <text evidence="1">The sequence shown here is derived from an EMBL/GenBank/DDBJ whole genome shotgun (WGS) entry which is preliminary data.</text>
</comment>
<keyword evidence="2" id="KW-1185">Reference proteome</keyword>
<evidence type="ECO:0000313" key="2">
    <source>
        <dbReference type="Proteomes" id="UP001159042"/>
    </source>
</evidence>
<dbReference type="EMBL" id="JANEYG010000965">
    <property type="protein sequence ID" value="KAJ8909232.1"/>
    <property type="molecule type" value="Genomic_DNA"/>
</dbReference>
<accession>A0AAV8V533</accession>
<proteinExistence type="predicted"/>
<dbReference type="Proteomes" id="UP001159042">
    <property type="component" value="Unassembled WGS sequence"/>
</dbReference>
<organism evidence="1 2">
    <name type="scientific">Exocentrus adspersus</name>
    <dbReference type="NCBI Taxonomy" id="1586481"/>
    <lineage>
        <taxon>Eukaryota</taxon>
        <taxon>Metazoa</taxon>
        <taxon>Ecdysozoa</taxon>
        <taxon>Arthropoda</taxon>
        <taxon>Hexapoda</taxon>
        <taxon>Insecta</taxon>
        <taxon>Pterygota</taxon>
        <taxon>Neoptera</taxon>
        <taxon>Endopterygota</taxon>
        <taxon>Coleoptera</taxon>
        <taxon>Polyphaga</taxon>
        <taxon>Cucujiformia</taxon>
        <taxon>Chrysomeloidea</taxon>
        <taxon>Cerambycidae</taxon>
        <taxon>Lamiinae</taxon>
        <taxon>Acanthocinini</taxon>
        <taxon>Exocentrus</taxon>
    </lineage>
</organism>
<reference evidence="1 2" key="1">
    <citation type="journal article" date="2023" name="Insect Mol. Biol.">
        <title>Genome sequencing provides insights into the evolution of gene families encoding plant cell wall-degrading enzymes in longhorned beetles.</title>
        <authorList>
            <person name="Shin N.R."/>
            <person name="Okamura Y."/>
            <person name="Kirsch R."/>
            <person name="Pauchet Y."/>
        </authorList>
    </citation>
    <scope>NUCLEOTIDE SEQUENCE [LARGE SCALE GENOMIC DNA]</scope>
    <source>
        <strain evidence="1">EAD_L_NR</strain>
    </source>
</reference>
<protein>
    <recommendedName>
        <fullName evidence="3">Transposase Helix-turn-helix domain-containing protein</fullName>
    </recommendedName>
</protein>
<dbReference type="AlphaFoldDB" id="A0AAV8V533"/>